<dbReference type="Gene3D" id="2.40.50.90">
    <property type="match status" value="1"/>
</dbReference>
<dbReference type="PATRIC" id="fig|294671.3.peg.928"/>
<dbReference type="KEGG" id="mol:YLM1_0886"/>
<reference evidence="5 6" key="1">
    <citation type="journal article" date="2016" name="Genome Announc.">
        <title>Draft Genome Sequence of the Rumen Methanogen Methanobrevibacter olleyae YLM1.</title>
        <authorList>
            <person name="Kelly W.J."/>
            <person name="Li D."/>
            <person name="Lambie S.C."/>
            <person name="Cox F."/>
            <person name="Attwood G.T."/>
            <person name="Altermann E."/>
            <person name="Leahy S.C."/>
        </authorList>
    </citation>
    <scope>NUCLEOTIDE SEQUENCE [LARGE SCALE GENOMIC DNA]</scope>
    <source>
        <strain evidence="5 6">YLM1</strain>
    </source>
</reference>
<dbReference type="RefSeq" id="WP_067146697.1">
    <property type="nucleotide sequence ID" value="NZ_CP014265.1"/>
</dbReference>
<keyword evidence="2" id="KW-0255">Endonuclease</keyword>
<dbReference type="SUPFAM" id="SSF50199">
    <property type="entry name" value="Staphylococcal nuclease"/>
    <property type="match status" value="1"/>
</dbReference>
<evidence type="ECO:0000256" key="3">
    <source>
        <dbReference type="ARBA" id="ARBA00022801"/>
    </source>
</evidence>
<dbReference type="InterPro" id="IPR035437">
    <property type="entry name" value="SNase_OB-fold_sf"/>
</dbReference>
<protein>
    <submittedName>
        <fullName evidence="5">Staphylococcal nuclease domain-containing protein</fullName>
    </submittedName>
</protein>
<name>A0A126QZ84_METOL</name>
<evidence type="ECO:0000313" key="6">
    <source>
        <dbReference type="Proteomes" id="UP000066376"/>
    </source>
</evidence>
<dbReference type="PANTHER" id="PTHR12302:SF3">
    <property type="entry name" value="SERINE_THREONINE-PROTEIN KINASE 31"/>
    <property type="match status" value="1"/>
</dbReference>
<dbReference type="Proteomes" id="UP000066376">
    <property type="component" value="Chromosome"/>
</dbReference>
<reference evidence="6" key="2">
    <citation type="submission" date="2016-02" db="EMBL/GenBank/DDBJ databases">
        <title>The draft genome sequence of the rumen methanogen Methanobrevibacter olleyae YLM1.</title>
        <authorList>
            <consortium name="New Zealand Agricultural Greenhouse Gas Research Centre/Pastoral Greenhouse Gas Research Consortium"/>
            <person name="Kelly W.J."/>
            <person name="Li D."/>
            <person name="Lambie S.C."/>
            <person name="Attwood G.T."/>
            <person name="Altermann E."/>
            <person name="Leahy S.C."/>
        </authorList>
    </citation>
    <scope>NUCLEOTIDE SEQUENCE [LARGE SCALE GENOMIC DNA]</scope>
    <source>
        <strain evidence="6">YLM1</strain>
    </source>
</reference>
<evidence type="ECO:0000313" key="5">
    <source>
        <dbReference type="EMBL" id="AMK15443.1"/>
    </source>
</evidence>
<dbReference type="Pfam" id="PF00565">
    <property type="entry name" value="SNase"/>
    <property type="match status" value="1"/>
</dbReference>
<dbReference type="PANTHER" id="PTHR12302">
    <property type="entry name" value="EBNA2 BINDING PROTEIN P100"/>
    <property type="match status" value="1"/>
</dbReference>
<keyword evidence="1" id="KW-0540">Nuclease</keyword>
<feature type="domain" description="TNase-like" evidence="4">
    <location>
        <begin position="61"/>
        <end position="154"/>
    </location>
</feature>
<evidence type="ECO:0000256" key="1">
    <source>
        <dbReference type="ARBA" id="ARBA00022722"/>
    </source>
</evidence>
<evidence type="ECO:0000259" key="4">
    <source>
        <dbReference type="PROSITE" id="PS50830"/>
    </source>
</evidence>
<keyword evidence="6" id="KW-1185">Reference proteome</keyword>
<accession>A0A126QZ84</accession>
<dbReference type="EMBL" id="CP014265">
    <property type="protein sequence ID" value="AMK15443.1"/>
    <property type="molecule type" value="Genomic_DNA"/>
</dbReference>
<dbReference type="InterPro" id="IPR035451">
    <property type="entry name" value="Ada-like_dom_sf"/>
</dbReference>
<organism evidence="5 6">
    <name type="scientific">Methanobrevibacter olleyae</name>
    <dbReference type="NCBI Taxonomy" id="294671"/>
    <lineage>
        <taxon>Archaea</taxon>
        <taxon>Methanobacteriati</taxon>
        <taxon>Methanobacteriota</taxon>
        <taxon>Methanomada group</taxon>
        <taxon>Methanobacteria</taxon>
        <taxon>Methanobacteriales</taxon>
        <taxon>Methanobacteriaceae</taxon>
        <taxon>Methanobrevibacter</taxon>
    </lineage>
</organism>
<dbReference type="InterPro" id="IPR016071">
    <property type="entry name" value="Staphylococal_nuclease_OB-fold"/>
</dbReference>
<dbReference type="SUPFAM" id="SSF57884">
    <property type="entry name" value="Ada DNA repair protein, N-terminal domain (N-Ada 10)"/>
    <property type="match status" value="1"/>
</dbReference>
<gene>
    <name evidence="5" type="ORF">YLM1_0886</name>
</gene>
<keyword evidence="3" id="KW-0378">Hydrolase</keyword>
<dbReference type="PROSITE" id="PS50830">
    <property type="entry name" value="TNASE_3"/>
    <property type="match status" value="1"/>
</dbReference>
<proteinExistence type="predicted"/>
<evidence type="ECO:0000256" key="2">
    <source>
        <dbReference type="ARBA" id="ARBA00022759"/>
    </source>
</evidence>
<dbReference type="STRING" id="294671.YLM1_0886"/>
<dbReference type="SMART" id="SM00318">
    <property type="entry name" value="SNc"/>
    <property type="match status" value="1"/>
</dbReference>
<dbReference type="GeneID" id="28489186"/>
<sequence length="251" mass="27860">MKFKKRFFIVLSFVLILGLSAVAISTAYTGTGFNHNISFSKYSDKSVDEILDNYNDTNCTKEFSGKCTYVVDGDTIDVDGIGRIRLVGVNTPERGANGYITSKRFVQKLCLNKEISLDIDDSKGTDRYGRSLAVIIVDGKNLNEVLLKEGLAEVMYIPPSEFYPYDWGNSSTSILNYICSSSSTNTYSSSSDSFSSSSNDLGLFVASSNSNKFHKPYCRWAKKIHDSNKISFNSRSEAINQGYEPCKVCQP</sequence>
<dbReference type="GO" id="GO:0004519">
    <property type="term" value="F:endonuclease activity"/>
    <property type="evidence" value="ECO:0007669"/>
    <property type="project" value="UniProtKB-KW"/>
</dbReference>
<dbReference type="Gene3D" id="3.40.10.10">
    <property type="entry name" value="DNA Methylphosphotriester Repair Domain"/>
    <property type="match status" value="1"/>
</dbReference>
<dbReference type="AlphaFoldDB" id="A0A126QZ84"/>
<dbReference type="GO" id="GO:0016787">
    <property type="term" value="F:hydrolase activity"/>
    <property type="evidence" value="ECO:0007669"/>
    <property type="project" value="UniProtKB-KW"/>
</dbReference>